<dbReference type="PANTHER" id="PTHR47506">
    <property type="entry name" value="TRANSCRIPTIONAL REGULATORY PROTEIN"/>
    <property type="match status" value="1"/>
</dbReference>
<keyword evidence="9" id="KW-1185">Reference proteome</keyword>
<dbReference type="InterPro" id="IPR001647">
    <property type="entry name" value="HTH_TetR"/>
</dbReference>
<dbReference type="Proteomes" id="UP001220962">
    <property type="component" value="Chromosome"/>
</dbReference>
<evidence type="ECO:0000256" key="2">
    <source>
        <dbReference type="ARBA" id="ARBA00023125"/>
    </source>
</evidence>
<dbReference type="InterPro" id="IPR011075">
    <property type="entry name" value="TetR_C"/>
</dbReference>
<feature type="domain" description="HTH tetR-type" evidence="5">
    <location>
        <begin position="5"/>
        <end position="65"/>
    </location>
</feature>
<dbReference type="PROSITE" id="PS50977">
    <property type="entry name" value="HTH_TETR_2"/>
    <property type="match status" value="1"/>
</dbReference>
<evidence type="ECO:0000313" key="8">
    <source>
        <dbReference type="Proteomes" id="UP001220962"/>
    </source>
</evidence>
<dbReference type="Pfam" id="PF00440">
    <property type="entry name" value="TetR_N"/>
    <property type="match status" value="1"/>
</dbReference>
<keyword evidence="1" id="KW-0805">Transcription regulation</keyword>
<keyword evidence="2 4" id="KW-0238">DNA-binding</keyword>
<dbReference type="Gene3D" id="1.10.357.10">
    <property type="entry name" value="Tetracycline Repressor, domain 2"/>
    <property type="match status" value="1"/>
</dbReference>
<dbReference type="Pfam" id="PF16925">
    <property type="entry name" value="TetR_C_13"/>
    <property type="match status" value="1"/>
</dbReference>
<dbReference type="SUPFAM" id="SSF48498">
    <property type="entry name" value="Tetracyclin repressor-like, C-terminal domain"/>
    <property type="match status" value="1"/>
</dbReference>
<dbReference type="PANTHER" id="PTHR47506:SF3">
    <property type="entry name" value="HTH-TYPE TRANSCRIPTIONAL REGULATOR LMRA"/>
    <property type="match status" value="1"/>
</dbReference>
<evidence type="ECO:0000313" key="7">
    <source>
        <dbReference type="EMBL" id="WDI00189.1"/>
    </source>
</evidence>
<evidence type="ECO:0000259" key="5">
    <source>
        <dbReference type="PROSITE" id="PS50977"/>
    </source>
</evidence>
<keyword evidence="3" id="KW-0804">Transcription</keyword>
<dbReference type="RefSeq" id="WP_047911809.1">
    <property type="nucleotide sequence ID" value="NZ_CP118101.1"/>
</dbReference>
<evidence type="ECO:0000256" key="1">
    <source>
        <dbReference type="ARBA" id="ARBA00023015"/>
    </source>
</evidence>
<dbReference type="Proteomes" id="UP001221519">
    <property type="component" value="Chromosome"/>
</dbReference>
<evidence type="ECO:0000256" key="4">
    <source>
        <dbReference type="PROSITE-ProRule" id="PRU00335"/>
    </source>
</evidence>
<reference evidence="6 9" key="1">
    <citation type="submission" date="2023-02" db="EMBL/GenBank/DDBJ databases">
        <title>Pathogen: clinical or host-associated sample.</title>
        <authorList>
            <person name="Hergert J."/>
            <person name="Casey R."/>
            <person name="Wagner J."/>
            <person name="Young E.L."/>
            <person name="Oakeson K.F."/>
        </authorList>
    </citation>
    <scope>NUCLEOTIDE SEQUENCE</scope>
    <source>
        <strain evidence="7 9">2022CK-00829</strain>
        <strain evidence="6">2022CK-00830</strain>
    </source>
</reference>
<proteinExistence type="predicted"/>
<feature type="DNA-binding region" description="H-T-H motif" evidence="4">
    <location>
        <begin position="28"/>
        <end position="47"/>
    </location>
</feature>
<protein>
    <submittedName>
        <fullName evidence="6">TetR/AcrR family transcriptional regulator</fullName>
    </submittedName>
</protein>
<dbReference type="EMBL" id="CP118101">
    <property type="protein sequence ID" value="WDH80502.1"/>
    <property type="molecule type" value="Genomic_DNA"/>
</dbReference>
<dbReference type="InterPro" id="IPR009057">
    <property type="entry name" value="Homeodomain-like_sf"/>
</dbReference>
<organism evidence="6 8">
    <name type="scientific">Paenibacillus urinalis</name>
    <dbReference type="NCBI Taxonomy" id="521520"/>
    <lineage>
        <taxon>Bacteria</taxon>
        <taxon>Bacillati</taxon>
        <taxon>Bacillota</taxon>
        <taxon>Bacilli</taxon>
        <taxon>Bacillales</taxon>
        <taxon>Paenibacillaceae</taxon>
        <taxon>Paenibacillus</taxon>
    </lineage>
</organism>
<dbReference type="EMBL" id="CP118108">
    <property type="protein sequence ID" value="WDI00189.1"/>
    <property type="molecule type" value="Genomic_DNA"/>
</dbReference>
<name>A0AAX3MT72_9BACL</name>
<dbReference type="InterPro" id="IPR036271">
    <property type="entry name" value="Tet_transcr_reg_TetR-rel_C_sf"/>
</dbReference>
<evidence type="ECO:0000313" key="9">
    <source>
        <dbReference type="Proteomes" id="UP001221519"/>
    </source>
</evidence>
<accession>A0AAX3MT72</accession>
<dbReference type="GO" id="GO:0003677">
    <property type="term" value="F:DNA binding"/>
    <property type="evidence" value="ECO:0007669"/>
    <property type="project" value="UniProtKB-UniRule"/>
</dbReference>
<evidence type="ECO:0000256" key="3">
    <source>
        <dbReference type="ARBA" id="ARBA00023163"/>
    </source>
</evidence>
<dbReference type="SUPFAM" id="SSF46689">
    <property type="entry name" value="Homeodomain-like"/>
    <property type="match status" value="1"/>
</dbReference>
<sequence>MKKGEKTKDFIIRQAAVLFNQKGYFGSSISDLTRVTGMQKGGIYNHFENKDQLALEAFEHAATVLRASFVDAMANKKTAFEKLSAVISVYQDAYDNPPLAGGCPVLNTAIESDDAHPALKEKAQIAMGSFLELIRSLLRLGIEQGEFKEEIEVEEFSIYITSVIEGGVMLSRLYEDNSHIRSNINRLLSEIDKYRTRN</sequence>
<evidence type="ECO:0000313" key="6">
    <source>
        <dbReference type="EMBL" id="WDH80502.1"/>
    </source>
</evidence>
<dbReference type="AlphaFoldDB" id="A0AAX3MT72"/>
<dbReference type="PRINTS" id="PR00455">
    <property type="entry name" value="HTHTETR"/>
</dbReference>
<gene>
    <name evidence="6" type="ORF">PUW23_13085</name>
    <name evidence="7" type="ORF">PUW25_12755</name>
</gene>